<protein>
    <submittedName>
        <fullName evidence="1">Uncharacterized protein</fullName>
    </submittedName>
</protein>
<comment type="caution">
    <text evidence="1">The sequence shown here is derived from an EMBL/GenBank/DDBJ whole genome shotgun (WGS) entry which is preliminary data.</text>
</comment>
<reference evidence="1 2" key="2">
    <citation type="journal article" date="2022" name="Mol. Ecol. Resour.">
        <title>The genomes of chicory, endive, great burdock and yacon provide insights into Asteraceae paleo-polyploidization history and plant inulin production.</title>
        <authorList>
            <person name="Fan W."/>
            <person name="Wang S."/>
            <person name="Wang H."/>
            <person name="Wang A."/>
            <person name="Jiang F."/>
            <person name="Liu H."/>
            <person name="Zhao H."/>
            <person name="Xu D."/>
            <person name="Zhang Y."/>
        </authorList>
    </citation>
    <scope>NUCLEOTIDE SEQUENCE [LARGE SCALE GENOMIC DNA]</scope>
    <source>
        <strain evidence="2">cv. Punajuju</strain>
        <tissue evidence="1">Leaves</tissue>
    </source>
</reference>
<name>A0ACB9HAF3_CICIN</name>
<dbReference type="EMBL" id="CM042009">
    <property type="protein sequence ID" value="KAI3792221.1"/>
    <property type="molecule type" value="Genomic_DNA"/>
</dbReference>
<gene>
    <name evidence="1" type="ORF">L2E82_06094</name>
</gene>
<proteinExistence type="predicted"/>
<organism evidence="1 2">
    <name type="scientific">Cichorium intybus</name>
    <name type="common">Chicory</name>
    <dbReference type="NCBI Taxonomy" id="13427"/>
    <lineage>
        <taxon>Eukaryota</taxon>
        <taxon>Viridiplantae</taxon>
        <taxon>Streptophyta</taxon>
        <taxon>Embryophyta</taxon>
        <taxon>Tracheophyta</taxon>
        <taxon>Spermatophyta</taxon>
        <taxon>Magnoliopsida</taxon>
        <taxon>eudicotyledons</taxon>
        <taxon>Gunneridae</taxon>
        <taxon>Pentapetalae</taxon>
        <taxon>asterids</taxon>
        <taxon>campanulids</taxon>
        <taxon>Asterales</taxon>
        <taxon>Asteraceae</taxon>
        <taxon>Cichorioideae</taxon>
        <taxon>Cichorieae</taxon>
        <taxon>Cichoriinae</taxon>
        <taxon>Cichorium</taxon>
    </lineage>
</organism>
<dbReference type="Proteomes" id="UP001055811">
    <property type="component" value="Linkage Group LG01"/>
</dbReference>
<accession>A0ACB9HAF3</accession>
<sequence length="69" mass="7720">MEEKDEASDLSTPSPHIRKVKSDEVSVTSAMTYMEESYVPKSMLFSPILVDGSIYSSSDEDNFGYYPCP</sequence>
<evidence type="ECO:0000313" key="1">
    <source>
        <dbReference type="EMBL" id="KAI3792221.1"/>
    </source>
</evidence>
<evidence type="ECO:0000313" key="2">
    <source>
        <dbReference type="Proteomes" id="UP001055811"/>
    </source>
</evidence>
<keyword evidence="2" id="KW-1185">Reference proteome</keyword>
<reference evidence="2" key="1">
    <citation type="journal article" date="2022" name="Mol. Ecol. Resour.">
        <title>The genomes of chicory, endive, great burdock and yacon provide insights into Asteraceae palaeo-polyploidization history and plant inulin production.</title>
        <authorList>
            <person name="Fan W."/>
            <person name="Wang S."/>
            <person name="Wang H."/>
            <person name="Wang A."/>
            <person name="Jiang F."/>
            <person name="Liu H."/>
            <person name="Zhao H."/>
            <person name="Xu D."/>
            <person name="Zhang Y."/>
        </authorList>
    </citation>
    <scope>NUCLEOTIDE SEQUENCE [LARGE SCALE GENOMIC DNA]</scope>
    <source>
        <strain evidence="2">cv. Punajuju</strain>
    </source>
</reference>